<feature type="compositionally biased region" description="Acidic residues" evidence="1">
    <location>
        <begin position="407"/>
        <end position="416"/>
    </location>
</feature>
<feature type="region of interest" description="Disordered" evidence="1">
    <location>
        <begin position="20"/>
        <end position="76"/>
    </location>
</feature>
<keyword evidence="2" id="KW-1133">Transmembrane helix</keyword>
<keyword evidence="2" id="KW-0472">Membrane</keyword>
<evidence type="ECO:0000256" key="1">
    <source>
        <dbReference type="SAM" id="MobiDB-lite"/>
    </source>
</evidence>
<feature type="compositionally biased region" description="Acidic residues" evidence="1">
    <location>
        <begin position="47"/>
        <end position="57"/>
    </location>
</feature>
<name>A0A7S2VAB2_9STRA</name>
<sequence length="515" mass="56733">MEESNNDHDILGAADRDYIFQDNDSENSSQPHDLLPEHHRIVVNHDDDNDEQDQEDSDTLHDMSTIGSHSAVGDYHARRTSAVASSILGEYNQVDLAATIPSISSPMILDTAHDNQEEKSQVEGQKDDGDEEASVLSEPTTQPPAPEDHQAMESDSEVGENAPDSSIVSLSDSEEIFPTKADPPARYYRNTATTPTPAPLLSPSSMEDEDEEEIDRTQEDFHSTHSTSDSVSQGPAPQEEPEPQPSLAAEDNSVQQYSVTVKRSPLVVVGLEKDAHDRRQEQAGAAVLSNMLDNDVGQDYSIDYGYDDDDIDNHSRPPVIIAPGMERWDPQVASQNNNQHFDLYYRTAQRERSDSIDNHSLSSVGTYSVVSDFRRAVAAQQAALPPPATKNWQEDTRNTSRTTSVEDPADDFPADEYADQGEDVEKAIHVVNKTSQEAQRSSPDSCSCVARVSIVVALVMFALAFVLVGLYFARDGFGDDEDGGNDYVDTKASSTDDEVWQEWIRNRENNSNNGA</sequence>
<dbReference type="AlphaFoldDB" id="A0A7S2VAB2"/>
<feature type="region of interest" description="Disordered" evidence="1">
    <location>
        <begin position="107"/>
        <end position="259"/>
    </location>
</feature>
<proteinExistence type="predicted"/>
<feature type="transmembrane region" description="Helical" evidence="2">
    <location>
        <begin position="449"/>
        <end position="473"/>
    </location>
</feature>
<evidence type="ECO:0000313" key="3">
    <source>
        <dbReference type="EMBL" id="CAD9945268.1"/>
    </source>
</evidence>
<keyword evidence="2" id="KW-0812">Transmembrane</keyword>
<dbReference type="EMBL" id="HBHT01004069">
    <property type="protein sequence ID" value="CAD9945268.1"/>
    <property type="molecule type" value="Transcribed_RNA"/>
</dbReference>
<protein>
    <submittedName>
        <fullName evidence="3">Uncharacterized protein</fullName>
    </submittedName>
</protein>
<reference evidence="3" key="1">
    <citation type="submission" date="2021-01" db="EMBL/GenBank/DDBJ databases">
        <authorList>
            <person name="Corre E."/>
            <person name="Pelletier E."/>
            <person name="Niang G."/>
            <person name="Scheremetjew M."/>
            <person name="Finn R."/>
            <person name="Kale V."/>
            <person name="Holt S."/>
            <person name="Cochrane G."/>
            <person name="Meng A."/>
            <person name="Brown T."/>
            <person name="Cohen L."/>
        </authorList>
    </citation>
    <scope>NUCLEOTIDE SEQUENCE</scope>
    <source>
        <strain evidence="3">CCMP125</strain>
    </source>
</reference>
<accession>A0A7S2VAB2</accession>
<feature type="compositionally biased region" description="Low complexity" evidence="1">
    <location>
        <begin position="191"/>
        <end position="205"/>
    </location>
</feature>
<evidence type="ECO:0000256" key="2">
    <source>
        <dbReference type="SAM" id="Phobius"/>
    </source>
</evidence>
<feature type="compositionally biased region" description="Basic and acidic residues" evidence="1">
    <location>
        <begin position="34"/>
        <end position="46"/>
    </location>
</feature>
<feature type="region of interest" description="Disordered" evidence="1">
    <location>
        <begin position="381"/>
        <end position="416"/>
    </location>
</feature>
<organism evidence="3">
    <name type="scientific">Entomoneis paludosa</name>
    <dbReference type="NCBI Taxonomy" id="265537"/>
    <lineage>
        <taxon>Eukaryota</taxon>
        <taxon>Sar</taxon>
        <taxon>Stramenopiles</taxon>
        <taxon>Ochrophyta</taxon>
        <taxon>Bacillariophyta</taxon>
        <taxon>Bacillariophyceae</taxon>
        <taxon>Bacillariophycidae</taxon>
        <taxon>Entomoneidaceae</taxon>
        <taxon>Entomoneis</taxon>
    </lineage>
</organism>
<gene>
    <name evidence="3" type="ORF">APAL1065_LOCUS2709</name>
</gene>
<feature type="compositionally biased region" description="Basic and acidic residues" evidence="1">
    <location>
        <begin position="111"/>
        <end position="127"/>
    </location>
</feature>
<feature type="region of interest" description="Disordered" evidence="1">
    <location>
        <begin position="482"/>
        <end position="515"/>
    </location>
</feature>